<evidence type="ECO:0000313" key="2">
    <source>
        <dbReference type="Proteomes" id="UP000188533"/>
    </source>
</evidence>
<dbReference type="EMBL" id="BDGU01000346">
    <property type="protein sequence ID" value="GAW06708.1"/>
    <property type="molecule type" value="Genomic_DNA"/>
</dbReference>
<name>A0A1Q3EHK7_LENED</name>
<evidence type="ECO:0000313" key="1">
    <source>
        <dbReference type="EMBL" id="GAW06708.1"/>
    </source>
</evidence>
<keyword evidence="2" id="KW-1185">Reference proteome</keyword>
<organism evidence="1 2">
    <name type="scientific">Lentinula edodes</name>
    <name type="common">Shiitake mushroom</name>
    <name type="synonym">Lentinus edodes</name>
    <dbReference type="NCBI Taxonomy" id="5353"/>
    <lineage>
        <taxon>Eukaryota</taxon>
        <taxon>Fungi</taxon>
        <taxon>Dikarya</taxon>
        <taxon>Basidiomycota</taxon>
        <taxon>Agaricomycotina</taxon>
        <taxon>Agaricomycetes</taxon>
        <taxon>Agaricomycetidae</taxon>
        <taxon>Agaricales</taxon>
        <taxon>Marasmiineae</taxon>
        <taxon>Omphalotaceae</taxon>
        <taxon>Lentinula</taxon>
    </lineage>
</organism>
<gene>
    <name evidence="1" type="ORF">LENED_008650</name>
</gene>
<dbReference type="AlphaFoldDB" id="A0A1Q3EHK7"/>
<sequence length="207" mass="23372">MKQSSGGSVSKTNLFRIRKVGEIRRLGDTDGRAQVLKFNIYSACRFAGQIYLRALYLHLPHHQFLLTIRKNPVMDPYPLLTSRLISLLLLVSSFFGVLAAPLNPGNTSLTLNTTSVQILQRDSPLDLYIKVGRRLPRALPNGTVIYGPVRSDKQEYSANEIWTISLGRNHVFKPRPYILAASTTLNWKMETIEPSQQGTMQFKRKAS</sequence>
<accession>A0A1Q3EHK7</accession>
<protein>
    <submittedName>
        <fullName evidence="1">Uncharacterized protein</fullName>
    </submittedName>
</protein>
<comment type="caution">
    <text evidence="1">The sequence shown here is derived from an EMBL/GenBank/DDBJ whole genome shotgun (WGS) entry which is preliminary data.</text>
</comment>
<proteinExistence type="predicted"/>
<reference evidence="1 2" key="2">
    <citation type="submission" date="2017-02" db="EMBL/GenBank/DDBJ databases">
        <title>A genome survey and senescence transcriptome analysis in Lentinula edodes.</title>
        <authorList>
            <person name="Sakamoto Y."/>
            <person name="Nakade K."/>
            <person name="Sato S."/>
            <person name="Yoshida Y."/>
            <person name="Miyazaki K."/>
            <person name="Natsume S."/>
            <person name="Konno N."/>
        </authorList>
    </citation>
    <scope>NUCLEOTIDE SEQUENCE [LARGE SCALE GENOMIC DNA]</scope>
    <source>
        <strain evidence="1 2">NBRC 111202</strain>
    </source>
</reference>
<reference evidence="1 2" key="1">
    <citation type="submission" date="2016-08" db="EMBL/GenBank/DDBJ databases">
        <authorList>
            <consortium name="Lentinula edodes genome sequencing consortium"/>
            <person name="Sakamoto Y."/>
            <person name="Nakade K."/>
            <person name="Sato S."/>
            <person name="Yoshida Y."/>
            <person name="Miyazaki K."/>
            <person name="Natsume S."/>
            <person name="Konno N."/>
        </authorList>
    </citation>
    <scope>NUCLEOTIDE SEQUENCE [LARGE SCALE GENOMIC DNA]</scope>
    <source>
        <strain evidence="1 2">NBRC 111202</strain>
    </source>
</reference>
<dbReference type="Proteomes" id="UP000188533">
    <property type="component" value="Unassembled WGS sequence"/>
</dbReference>